<evidence type="ECO:0000259" key="2">
    <source>
        <dbReference type="Pfam" id="PF09851"/>
    </source>
</evidence>
<keyword evidence="1" id="KW-0812">Transmembrane</keyword>
<dbReference type="InterPro" id="IPR018649">
    <property type="entry name" value="SHOCT"/>
</dbReference>
<dbReference type="Pfam" id="PF09851">
    <property type="entry name" value="SHOCT"/>
    <property type="match status" value="1"/>
</dbReference>
<sequence>MGSILFLFFWVGGAAFIGLVFGTSRTIGFFGAFLLSLILSPLLGLIISLFFPTNEEDARQKQILATQQATLKAMQQQQQPKQVAPSLSDELLKLKDLVDKGVITQDEFETQKKKLLEKH</sequence>
<dbReference type="RefSeq" id="WP_379011842.1">
    <property type="nucleotide sequence ID" value="NZ_JBHSDC010000002.1"/>
</dbReference>
<dbReference type="InterPro" id="IPR036259">
    <property type="entry name" value="MFS_trans_sf"/>
</dbReference>
<dbReference type="EMBL" id="JBHSDC010000002">
    <property type="protein sequence ID" value="MFC4230582.1"/>
    <property type="molecule type" value="Genomic_DNA"/>
</dbReference>
<gene>
    <name evidence="3" type="ORF">ACFOW1_01680</name>
</gene>
<evidence type="ECO:0000313" key="3">
    <source>
        <dbReference type="EMBL" id="MFC4230582.1"/>
    </source>
</evidence>
<accession>A0ABV8PR95</accession>
<feature type="transmembrane region" description="Helical" evidence="1">
    <location>
        <begin position="32"/>
        <end position="51"/>
    </location>
</feature>
<proteinExistence type="predicted"/>
<feature type="domain" description="SHOCT" evidence="2">
    <location>
        <begin position="89"/>
        <end position="116"/>
    </location>
</feature>
<keyword evidence="4" id="KW-1185">Reference proteome</keyword>
<dbReference type="Proteomes" id="UP001595906">
    <property type="component" value="Unassembled WGS sequence"/>
</dbReference>
<protein>
    <submittedName>
        <fullName evidence="3">SHOCT domain-containing protein</fullName>
    </submittedName>
</protein>
<dbReference type="SUPFAM" id="SSF103473">
    <property type="entry name" value="MFS general substrate transporter"/>
    <property type="match status" value="1"/>
</dbReference>
<reference evidence="4" key="1">
    <citation type="journal article" date="2019" name="Int. J. Syst. Evol. Microbiol.">
        <title>The Global Catalogue of Microorganisms (GCM) 10K type strain sequencing project: providing services to taxonomists for standard genome sequencing and annotation.</title>
        <authorList>
            <consortium name="The Broad Institute Genomics Platform"/>
            <consortium name="The Broad Institute Genome Sequencing Center for Infectious Disease"/>
            <person name="Wu L."/>
            <person name="Ma J."/>
        </authorList>
    </citation>
    <scope>NUCLEOTIDE SEQUENCE [LARGE SCALE GENOMIC DNA]</scope>
    <source>
        <strain evidence="4">CECT 8010</strain>
    </source>
</reference>
<keyword evidence="1" id="KW-1133">Transmembrane helix</keyword>
<organism evidence="3 4">
    <name type="scientific">Parasediminibacterium paludis</name>
    <dbReference type="NCBI Taxonomy" id="908966"/>
    <lineage>
        <taxon>Bacteria</taxon>
        <taxon>Pseudomonadati</taxon>
        <taxon>Bacteroidota</taxon>
        <taxon>Chitinophagia</taxon>
        <taxon>Chitinophagales</taxon>
        <taxon>Chitinophagaceae</taxon>
        <taxon>Parasediminibacterium</taxon>
    </lineage>
</organism>
<name>A0ABV8PR95_9BACT</name>
<evidence type="ECO:0000256" key="1">
    <source>
        <dbReference type="SAM" id="Phobius"/>
    </source>
</evidence>
<comment type="caution">
    <text evidence="3">The sequence shown here is derived from an EMBL/GenBank/DDBJ whole genome shotgun (WGS) entry which is preliminary data.</text>
</comment>
<evidence type="ECO:0000313" key="4">
    <source>
        <dbReference type="Proteomes" id="UP001595906"/>
    </source>
</evidence>
<keyword evidence="1" id="KW-0472">Membrane</keyword>